<accession>A0A8H4XCB6</accession>
<dbReference type="AlphaFoldDB" id="A0A8H4XCB6"/>
<feature type="compositionally biased region" description="Polar residues" evidence="1">
    <location>
        <begin position="99"/>
        <end position="112"/>
    </location>
</feature>
<dbReference type="Proteomes" id="UP000635477">
    <property type="component" value="Unassembled WGS sequence"/>
</dbReference>
<protein>
    <submittedName>
        <fullName evidence="2">Uncharacterized protein</fullName>
    </submittedName>
</protein>
<evidence type="ECO:0000313" key="2">
    <source>
        <dbReference type="EMBL" id="KAF4969155.1"/>
    </source>
</evidence>
<proteinExistence type="predicted"/>
<dbReference type="EMBL" id="JABEYC010001107">
    <property type="protein sequence ID" value="KAF4969155.1"/>
    <property type="molecule type" value="Genomic_DNA"/>
</dbReference>
<evidence type="ECO:0000256" key="1">
    <source>
        <dbReference type="SAM" id="MobiDB-lite"/>
    </source>
</evidence>
<reference evidence="2" key="1">
    <citation type="journal article" date="2020" name="BMC Genomics">
        <title>Correction to: Identification and distribution of gene clusters required for synthesis of sphingolipid metabolism inhibitors in diverse species of the filamentous fungus Fusarium.</title>
        <authorList>
            <person name="Kim H.S."/>
            <person name="Lohmar J.M."/>
            <person name="Busman M."/>
            <person name="Brown D.W."/>
            <person name="Naumann T.A."/>
            <person name="Divon H.H."/>
            <person name="Lysoe E."/>
            <person name="Uhlig S."/>
            <person name="Proctor R.H."/>
        </authorList>
    </citation>
    <scope>NUCLEOTIDE SEQUENCE</scope>
    <source>
        <strain evidence="2">NRRL 22465</strain>
    </source>
</reference>
<comment type="caution">
    <text evidence="2">The sequence shown here is derived from an EMBL/GenBank/DDBJ whole genome shotgun (WGS) entry which is preliminary data.</text>
</comment>
<organism evidence="2 3">
    <name type="scientific">Fusarium zealandicum</name>
    <dbReference type="NCBI Taxonomy" id="1053134"/>
    <lineage>
        <taxon>Eukaryota</taxon>
        <taxon>Fungi</taxon>
        <taxon>Dikarya</taxon>
        <taxon>Ascomycota</taxon>
        <taxon>Pezizomycotina</taxon>
        <taxon>Sordariomycetes</taxon>
        <taxon>Hypocreomycetidae</taxon>
        <taxon>Hypocreales</taxon>
        <taxon>Nectriaceae</taxon>
        <taxon>Fusarium</taxon>
        <taxon>Fusarium staphyleae species complex</taxon>
    </lineage>
</organism>
<evidence type="ECO:0000313" key="3">
    <source>
        <dbReference type="Proteomes" id="UP000635477"/>
    </source>
</evidence>
<reference evidence="2" key="2">
    <citation type="submission" date="2020-05" db="EMBL/GenBank/DDBJ databases">
        <authorList>
            <person name="Kim H.-S."/>
            <person name="Proctor R.H."/>
            <person name="Brown D.W."/>
        </authorList>
    </citation>
    <scope>NUCLEOTIDE SEQUENCE</scope>
    <source>
        <strain evidence="2">NRRL 22465</strain>
    </source>
</reference>
<name>A0A8H4XCB6_9HYPO</name>
<sequence length="537" mass="60721">MSSDYDERVRGLRTTIARILDIQTEEIEQALPDVSSVFFGHVKLLATKWKDWHIVLDLLKQARQIRQTTCPPEVSHTAEWSVYDSDKAQGLEPKPQVSKPASRSITAPNNPGDTPKVVGDHPVRTHVIACCMSRSKDLALDSIFVKIPFQVSTVSLLGGYLGQFDGGYLEQLEQTLGRQLISQEHSGEIDDEDEEENSMVHIHQHVLTMKAAEGTGNMTVELRNMERLEDMLSRGGLHAHLRAIIGDNTDNIDNIVIFAPWDSTQINDLLQDALYQGVQEAGALVRNLRAYPARDEANAQGHKLGDIAALDQIAREPSTPSAFAYRPETCYGQGPCPLEDCEGKMVFKRTCSSGALDVEIGEASDKSLWRRLKCQNNRNTRVRTRRDDTLPGRTWLHQEYIDSLTTFGEIRVFMRGDDIINVAISRWKATGKTREMLMLRSFRPQDDLSWFSSDKALQQQKLVELNGLCYFFRTNLLEYSQTRRDFDSGGRFFINEVARWYGAGFFSWQILASPYDDICRQMGDKFAEECATQEGGE</sequence>
<keyword evidence="3" id="KW-1185">Reference proteome</keyword>
<dbReference type="OrthoDB" id="4789692at2759"/>
<feature type="region of interest" description="Disordered" evidence="1">
    <location>
        <begin position="89"/>
        <end position="119"/>
    </location>
</feature>
<gene>
    <name evidence="2" type="ORF">FZEAL_10281</name>
</gene>